<organism evidence="5 6">
    <name type="scientific">Nocardia cyriacigeorgica</name>
    <dbReference type="NCBI Taxonomy" id="135487"/>
    <lineage>
        <taxon>Bacteria</taxon>
        <taxon>Bacillati</taxon>
        <taxon>Actinomycetota</taxon>
        <taxon>Actinomycetes</taxon>
        <taxon>Mycobacteriales</taxon>
        <taxon>Nocardiaceae</taxon>
        <taxon>Nocardia</taxon>
    </lineage>
</organism>
<proteinExistence type="inferred from homology"/>
<accession>A0A5R8PCN8</accession>
<comment type="caution">
    <text evidence="5">The sequence shown here is derived from an EMBL/GenBank/DDBJ whole genome shotgun (WGS) entry which is preliminary data.</text>
</comment>
<evidence type="ECO:0008006" key="7">
    <source>
        <dbReference type="Google" id="ProtNLM"/>
    </source>
</evidence>
<reference evidence="5 6" key="1">
    <citation type="submission" date="2019-05" db="EMBL/GenBank/DDBJ databases">
        <title>Genomes sequences of two Nocardia cyriacigeorgica environmental isolates, type strains Nocardia asteroides ATCC 19247 and Nocardia cyriacigeorgica DSM 44484.</title>
        <authorList>
            <person name="Vautrin F."/>
            <person name="Bergeron E."/>
            <person name="Dubost A."/>
            <person name="Abrouk D."/>
            <person name="Rodriguez Nava V."/>
            <person name="Pujic P."/>
        </authorList>
    </citation>
    <scope>NUCLEOTIDE SEQUENCE [LARGE SCALE GENOMIC DNA]</scope>
    <source>
        <strain evidence="5 6">EML 1456</strain>
    </source>
</reference>
<evidence type="ECO:0000313" key="6">
    <source>
        <dbReference type="Proteomes" id="UP000308349"/>
    </source>
</evidence>
<dbReference type="OrthoDB" id="4561761at2"/>
<evidence type="ECO:0000256" key="1">
    <source>
        <dbReference type="ARBA" id="ARBA00004496"/>
    </source>
</evidence>
<sequence>MVRLVRHDGHGGVSVLEQDLRTAYPSGGDAVLAGAFSAVADPVARVRCFGTLSDGTQVRTHAVIDRHRRGVVLFQRSTTTLPTGDVRVVATSAERVPMHVAATLPPAAAGDAGRMVGFTPRVRGEQMPQQWNREPDGRLPVDERIRKLLRLPRGAEGQLVIETRVDEQPAAPGRYLSWIDVAPGRYGSGRYLVEVRNDDTIVLPADLPTLASTIAARIGVGRVKERTR</sequence>
<keyword evidence="3" id="KW-0963">Cytoplasm</keyword>
<comment type="subcellular location">
    <subcellularLocation>
        <location evidence="1">Cytoplasm</location>
    </subcellularLocation>
</comment>
<protein>
    <recommendedName>
        <fullName evidence="7">ESX secretion-associated protein EspG</fullName>
    </recommendedName>
</protein>
<dbReference type="AlphaFoldDB" id="A0A5R8PCN8"/>
<evidence type="ECO:0000256" key="3">
    <source>
        <dbReference type="ARBA" id="ARBA00022490"/>
    </source>
</evidence>
<comment type="similarity">
    <text evidence="2">Belongs to the EspG family.</text>
</comment>
<evidence type="ECO:0000256" key="4">
    <source>
        <dbReference type="ARBA" id="ARBA00023186"/>
    </source>
</evidence>
<gene>
    <name evidence="5" type="ORF">FEK35_15110</name>
</gene>
<dbReference type="Proteomes" id="UP000308349">
    <property type="component" value="Unassembled WGS sequence"/>
</dbReference>
<evidence type="ECO:0000313" key="5">
    <source>
        <dbReference type="EMBL" id="TLG09453.1"/>
    </source>
</evidence>
<dbReference type="RefSeq" id="WP_138456732.1">
    <property type="nucleotide sequence ID" value="NZ_VBUU01000014.1"/>
</dbReference>
<dbReference type="Pfam" id="PF14011">
    <property type="entry name" value="ESX-1_EspG"/>
    <property type="match status" value="1"/>
</dbReference>
<evidence type="ECO:0000256" key="2">
    <source>
        <dbReference type="ARBA" id="ARBA00006411"/>
    </source>
</evidence>
<keyword evidence="4" id="KW-0143">Chaperone</keyword>
<dbReference type="EMBL" id="VBUU01000014">
    <property type="protein sequence ID" value="TLG09453.1"/>
    <property type="molecule type" value="Genomic_DNA"/>
</dbReference>
<dbReference type="InterPro" id="IPR025734">
    <property type="entry name" value="EspG"/>
</dbReference>
<name>A0A5R8PCN8_9NOCA</name>